<dbReference type="RefSeq" id="WP_099154463.1">
    <property type="nucleotide sequence ID" value="NZ_PDUD01000044.1"/>
</dbReference>
<dbReference type="Proteomes" id="UP000223913">
    <property type="component" value="Unassembled WGS sequence"/>
</dbReference>
<dbReference type="EMBL" id="PDUD01000044">
    <property type="protein sequence ID" value="PHN02124.1"/>
    <property type="molecule type" value="Genomic_DNA"/>
</dbReference>
<evidence type="ECO:0000256" key="1">
    <source>
        <dbReference type="SAM" id="MobiDB-lite"/>
    </source>
</evidence>
<dbReference type="AlphaFoldDB" id="A0A2D0N0T4"/>
<evidence type="ECO:0000313" key="6">
    <source>
        <dbReference type="EMBL" id="PHN02124.1"/>
    </source>
</evidence>
<dbReference type="Pfam" id="PF16586">
    <property type="entry name" value="DUF5060"/>
    <property type="match status" value="1"/>
</dbReference>
<feature type="domain" description="Putative collagen-binding" evidence="3">
    <location>
        <begin position="733"/>
        <end position="810"/>
    </location>
</feature>
<dbReference type="Pfam" id="PF12904">
    <property type="entry name" value="Collagen_bind_2"/>
    <property type="match status" value="1"/>
</dbReference>
<dbReference type="InterPro" id="IPR013783">
    <property type="entry name" value="Ig-like_fold"/>
</dbReference>
<gene>
    <name evidence="6" type="ORF">CRP01_33585</name>
</gene>
<comment type="caution">
    <text evidence="6">The sequence shown here is derived from an EMBL/GenBank/DDBJ whole genome shotgun (WGS) entry which is preliminary data.</text>
</comment>
<dbReference type="InterPro" id="IPR032260">
    <property type="entry name" value="DUF5060"/>
</dbReference>
<evidence type="ECO:0000256" key="2">
    <source>
        <dbReference type="SAM" id="SignalP"/>
    </source>
</evidence>
<organism evidence="6 7">
    <name type="scientific">Flavilitoribacter nigricans (strain ATCC 23147 / DSM 23189 / NBRC 102662 / NCIMB 1420 / SS-2)</name>
    <name type="common">Lewinella nigricans</name>
    <dbReference type="NCBI Taxonomy" id="1122177"/>
    <lineage>
        <taxon>Bacteria</taxon>
        <taxon>Pseudomonadati</taxon>
        <taxon>Bacteroidota</taxon>
        <taxon>Saprospiria</taxon>
        <taxon>Saprospirales</taxon>
        <taxon>Lewinellaceae</taxon>
        <taxon>Flavilitoribacter</taxon>
    </lineage>
</organism>
<accession>A0A2D0N0T4</accession>
<name>A0A2D0N0T4_FLAN2</name>
<keyword evidence="7" id="KW-1185">Reference proteome</keyword>
<feature type="domain" description="DUF5060" evidence="4">
    <location>
        <begin position="242"/>
        <end position="324"/>
    </location>
</feature>
<protein>
    <submittedName>
        <fullName evidence="6">DUF5060 domain-containing protein</fullName>
    </submittedName>
</protein>
<evidence type="ECO:0000313" key="7">
    <source>
        <dbReference type="Proteomes" id="UP000223913"/>
    </source>
</evidence>
<feature type="region of interest" description="Disordered" evidence="1">
    <location>
        <begin position="48"/>
        <end position="83"/>
    </location>
</feature>
<evidence type="ECO:0000259" key="3">
    <source>
        <dbReference type="Pfam" id="PF12904"/>
    </source>
</evidence>
<reference evidence="6 7" key="1">
    <citation type="submission" date="2017-10" db="EMBL/GenBank/DDBJ databases">
        <title>The draft genome sequence of Lewinella nigricans NBRC 102662.</title>
        <authorList>
            <person name="Wang K."/>
        </authorList>
    </citation>
    <scope>NUCLEOTIDE SEQUENCE [LARGE SCALE GENOMIC DNA]</scope>
    <source>
        <strain evidence="6 7">NBRC 102662</strain>
    </source>
</reference>
<feature type="chain" id="PRO_5012994190" evidence="2">
    <location>
        <begin position="24"/>
        <end position="813"/>
    </location>
</feature>
<feature type="signal peptide" evidence="2">
    <location>
        <begin position="1"/>
        <end position="23"/>
    </location>
</feature>
<dbReference type="Gene3D" id="2.60.120.1620">
    <property type="match status" value="1"/>
</dbReference>
<dbReference type="OrthoDB" id="266054at2"/>
<proteinExistence type="predicted"/>
<dbReference type="InterPro" id="IPR041437">
    <property type="entry name" value="GH115_C"/>
</dbReference>
<dbReference type="Gene3D" id="2.60.40.10">
    <property type="entry name" value="Immunoglobulins"/>
    <property type="match status" value="1"/>
</dbReference>
<dbReference type="Gene3D" id="3.20.20.80">
    <property type="entry name" value="Glycosidases"/>
    <property type="match status" value="1"/>
</dbReference>
<sequence length="813" mass="92830">MNRNNQLLILLLFIGHVSLTAQSADYQFEENNGLVSVEAEHFASQELTDTRRWELTTTDRSPEASSDGDEPHTTGASGDAYLETLPDTRRNHGEKLIHGENFSNQPGKLGVLHYRVYFNNPGKYYVWVRAYSSGSEDNGIHVGLNGEWPESGQRMQWCEGKNAWTWASKQRTQRVHCGVEQLIYLQIPETGWHTVSFSMREDGFEFDKFVLSRDYAAPYGTGPAETVYGQSAEDSADIQGELKKWHKVTLNFDGPESDEQATDNPFLNYRLNVVFSNGDRRYLVPGYFAADGNAGSTSSTDGNRWRVHFAPDAEGEWTYQVSFKKGENIAVDEAEDAGSSAGFMDGTAGSFTVGPTDKTGRDFRAHGRLQYVGEPYLKFAETGAYFLKAGADAPENFLSYVEFDGDFKTDGHKDQWLKTWEAHIKDWQAGDPEWQNGKGKGIIGAINYLAGKGMNVFSFLTCNIKGDDQNVFPYLSYDDLDRIDISRMDQWEMVFQHAQRLGMFLHFKTLEVENQGLHDGGALGPQRKLYYRELIARFGHHLALNWNLCEENGKWKAKNPTPEQYTPERIAMTEYFYRNDPYHHHLVIHNGIHFDDLLGDRSRLTGASVQTHHANFDMVHREVLRWRKLSTYCGKPWVICVDEPGDAQHSLLPDAEDPGHDVPRKNALWGTLMAGGAGIEWYFGYDHAHSDLSCQDWRSRDKMWDQSRYALQFFNDNELPFWKMIPDDEFTDREDDYVFYLPGEVYVFYLKEGGALEGIDMRAQGGDYEVSWYNPRTGQFVGEPIIRTGYSRIDLPEPPEAVDQDWVVLMKKR</sequence>
<dbReference type="InterPro" id="IPR024749">
    <property type="entry name" value="Collagen-bd_put"/>
</dbReference>
<dbReference type="Pfam" id="PF17829">
    <property type="entry name" value="GH115_C"/>
    <property type="match status" value="1"/>
</dbReference>
<evidence type="ECO:0000259" key="5">
    <source>
        <dbReference type="Pfam" id="PF17829"/>
    </source>
</evidence>
<evidence type="ECO:0000259" key="4">
    <source>
        <dbReference type="Pfam" id="PF16586"/>
    </source>
</evidence>
<feature type="domain" description="Gylcosyl hydrolase 115 C-terminal" evidence="5">
    <location>
        <begin position="78"/>
        <end position="225"/>
    </location>
</feature>
<keyword evidence="2" id="KW-0732">Signal</keyword>